<feature type="domain" description="C2H2-type" evidence="7">
    <location>
        <begin position="413"/>
        <end position="440"/>
    </location>
</feature>
<dbReference type="GO" id="GO:0043565">
    <property type="term" value="F:sequence-specific DNA binding"/>
    <property type="evidence" value="ECO:0007669"/>
    <property type="project" value="TreeGrafter"/>
</dbReference>
<dbReference type="FunFam" id="3.30.160.60:FF:002287">
    <property type="entry name" value="Uncharacterized protein"/>
    <property type="match status" value="1"/>
</dbReference>
<feature type="domain" description="C2H2-type" evidence="7">
    <location>
        <begin position="329"/>
        <end position="356"/>
    </location>
</feature>
<dbReference type="FunFam" id="3.30.160.60:FF:002127">
    <property type="entry name" value="Uncharacterized protein"/>
    <property type="match status" value="1"/>
</dbReference>
<dbReference type="Proteomes" id="UP000838412">
    <property type="component" value="Chromosome 8"/>
</dbReference>
<feature type="domain" description="C2H2-type" evidence="7">
    <location>
        <begin position="179"/>
        <end position="206"/>
    </location>
</feature>
<feature type="region of interest" description="Disordered" evidence="6">
    <location>
        <begin position="652"/>
        <end position="678"/>
    </location>
</feature>
<keyword evidence="3 5" id="KW-0863">Zinc-finger</keyword>
<dbReference type="FunFam" id="3.30.160.60:FF:003448">
    <property type="match status" value="1"/>
</dbReference>
<name>A0A8K0AD07_BRALA</name>
<evidence type="ECO:0000256" key="5">
    <source>
        <dbReference type="PROSITE-ProRule" id="PRU00042"/>
    </source>
</evidence>
<dbReference type="SMART" id="SM00355">
    <property type="entry name" value="ZnF_C2H2"/>
    <property type="match status" value="12"/>
</dbReference>
<sequence length="678" mass="76262">MEEPSTGAAYPGSETCAEEGQKVDPEVQQEEGQESLCKETCGMTSNQSEEKASPLQEVQTHTGQTITRILASLETAGSGAASGEQSKADSSGVQVKQTEAQDAALTPGACPGDEDCVHEKTKKSYNCEECDFSTPFRRRLNAHKTKHTKPYMCGECEYRAARKANLAMHMTKHTGEKPYKCDQCDFTAVPKCNLEQHKLRHTGEKPYKCGECEYRTAHKANLSRHMTNHTGEKPYNCDQCDYAAARKRDLDRHMAQHTAEQSNVNTNSAGVQARQTEGHDAAHNADACPADEDCLRTKTETSYHCEECDFSSPFRRRLNAHKAKHTKPFMCGECEYRTARKANLAMHMTKHTGEKPYNCDQCDYAAARKGDLDRHMTKHTGEKPYSCGECEYKTAHKANLSRHMTNHTGEKVYKCGECEYRTAYKTSLTIHMTNHTGEKPYKCDQCDYAAAHKCNLEQHKLRHTGEKPYKCGECEYRTAYMANLTRHMTNHTSETPYKCDQCDYAVWKTCCVTYTSYVRPVLEYCVPVWHPGLTTEQTTRIEKVQKRALRTILGGQYTSYKSALLYTGLQPLSQRRLELCRKFARKLDPELLPQRMGQYYHDADRRGKEAHAGEDQCEKTCGMTSNLSGDRASKVQTHAGRVVTRIPASLETDGSGAAIGEQSKADSSVVQARHRQIV</sequence>
<evidence type="ECO:0000313" key="8">
    <source>
        <dbReference type="EMBL" id="CAH1272651.1"/>
    </source>
</evidence>
<evidence type="ECO:0000259" key="7">
    <source>
        <dbReference type="PROSITE" id="PS50157"/>
    </source>
</evidence>
<dbReference type="AlphaFoldDB" id="A0A8K0AD07"/>
<dbReference type="Gene3D" id="3.30.160.60">
    <property type="entry name" value="Classic Zinc Finger"/>
    <property type="match status" value="10"/>
</dbReference>
<proteinExistence type="predicted"/>
<dbReference type="OrthoDB" id="9936054at2759"/>
<dbReference type="Pfam" id="PF13909">
    <property type="entry name" value="zf-H2C2_5"/>
    <property type="match status" value="2"/>
</dbReference>
<dbReference type="PROSITE" id="PS50157">
    <property type="entry name" value="ZINC_FINGER_C2H2_2"/>
    <property type="match status" value="10"/>
</dbReference>
<evidence type="ECO:0000256" key="6">
    <source>
        <dbReference type="SAM" id="MobiDB-lite"/>
    </source>
</evidence>
<dbReference type="EMBL" id="OV696693">
    <property type="protein sequence ID" value="CAH1272651.1"/>
    <property type="molecule type" value="Genomic_DNA"/>
</dbReference>
<feature type="region of interest" description="Disordered" evidence="6">
    <location>
        <begin position="1"/>
        <end position="62"/>
    </location>
</feature>
<dbReference type="InterPro" id="IPR036236">
    <property type="entry name" value="Znf_C2H2_sf"/>
</dbReference>
<dbReference type="SUPFAM" id="SSF57667">
    <property type="entry name" value="beta-beta-alpha zinc fingers"/>
    <property type="match status" value="7"/>
</dbReference>
<dbReference type="GO" id="GO:0000981">
    <property type="term" value="F:DNA-binding transcription factor activity, RNA polymerase II-specific"/>
    <property type="evidence" value="ECO:0007669"/>
    <property type="project" value="TreeGrafter"/>
</dbReference>
<evidence type="ECO:0000256" key="3">
    <source>
        <dbReference type="ARBA" id="ARBA00022771"/>
    </source>
</evidence>
<dbReference type="InterPro" id="IPR013087">
    <property type="entry name" value="Znf_C2H2_type"/>
</dbReference>
<feature type="domain" description="C2H2-type" evidence="7">
    <location>
        <begin position="357"/>
        <end position="384"/>
    </location>
</feature>
<keyword evidence="1" id="KW-0479">Metal-binding</keyword>
<dbReference type="PANTHER" id="PTHR24408:SF58">
    <property type="entry name" value="TRANSCRIPTION FACTOR (TFIIIA), PUTATIVE (AFU_ORTHOLOGUE AFUA_1G05150)-RELATED"/>
    <property type="match status" value="1"/>
</dbReference>
<dbReference type="GO" id="GO:0008270">
    <property type="term" value="F:zinc ion binding"/>
    <property type="evidence" value="ECO:0007669"/>
    <property type="project" value="UniProtKB-KW"/>
</dbReference>
<feature type="domain" description="C2H2-type" evidence="7">
    <location>
        <begin position="385"/>
        <end position="412"/>
    </location>
</feature>
<evidence type="ECO:0000256" key="4">
    <source>
        <dbReference type="ARBA" id="ARBA00022833"/>
    </source>
</evidence>
<evidence type="ECO:0000256" key="1">
    <source>
        <dbReference type="ARBA" id="ARBA00022723"/>
    </source>
</evidence>
<dbReference type="GO" id="GO:0005634">
    <property type="term" value="C:nucleus"/>
    <property type="evidence" value="ECO:0007669"/>
    <property type="project" value="TreeGrafter"/>
</dbReference>
<feature type="domain" description="C2H2-type" evidence="7">
    <location>
        <begin position="235"/>
        <end position="262"/>
    </location>
</feature>
<feature type="domain" description="C2H2-type" evidence="7">
    <location>
        <begin position="207"/>
        <end position="234"/>
    </location>
</feature>
<feature type="domain" description="C2H2-type" evidence="7">
    <location>
        <begin position="151"/>
        <end position="178"/>
    </location>
</feature>
<feature type="domain" description="C2H2-type" evidence="7">
    <location>
        <begin position="441"/>
        <end position="468"/>
    </location>
</feature>
<feature type="domain" description="C2H2-type" evidence="7">
    <location>
        <begin position="469"/>
        <end position="496"/>
    </location>
</feature>
<dbReference type="FunFam" id="3.30.160.60:FF:001706">
    <property type="entry name" value="Uncharacterized protein"/>
    <property type="match status" value="2"/>
</dbReference>
<protein>
    <submittedName>
        <fullName evidence="8">ZNF569 protein</fullName>
    </submittedName>
</protein>
<keyword evidence="4" id="KW-0862">Zinc</keyword>
<gene>
    <name evidence="8" type="primary">ZNF569</name>
    <name evidence="8" type="ORF">BLAG_LOCUS24239</name>
</gene>
<dbReference type="PANTHER" id="PTHR24408">
    <property type="entry name" value="ZINC FINGER PROTEIN"/>
    <property type="match status" value="1"/>
</dbReference>
<dbReference type="FunFam" id="3.30.160.60:FF:001349">
    <property type="entry name" value="Uncharacterized protein"/>
    <property type="match status" value="4"/>
</dbReference>
<feature type="compositionally biased region" description="Polar residues" evidence="6">
    <location>
        <begin position="83"/>
        <end position="100"/>
    </location>
</feature>
<evidence type="ECO:0000313" key="9">
    <source>
        <dbReference type="Proteomes" id="UP000838412"/>
    </source>
</evidence>
<feature type="region of interest" description="Disordered" evidence="6">
    <location>
        <begin position="76"/>
        <end position="108"/>
    </location>
</feature>
<keyword evidence="9" id="KW-1185">Reference proteome</keyword>
<accession>A0A8K0AD07</accession>
<organism evidence="8 9">
    <name type="scientific">Branchiostoma lanceolatum</name>
    <name type="common">Common lancelet</name>
    <name type="synonym">Amphioxus lanceolatum</name>
    <dbReference type="NCBI Taxonomy" id="7740"/>
    <lineage>
        <taxon>Eukaryota</taxon>
        <taxon>Metazoa</taxon>
        <taxon>Chordata</taxon>
        <taxon>Cephalochordata</taxon>
        <taxon>Leptocardii</taxon>
        <taxon>Amphioxiformes</taxon>
        <taxon>Branchiostomatidae</taxon>
        <taxon>Branchiostoma</taxon>
    </lineage>
</organism>
<reference evidence="8" key="1">
    <citation type="submission" date="2022-01" db="EMBL/GenBank/DDBJ databases">
        <authorList>
            <person name="Braso-Vives M."/>
        </authorList>
    </citation>
    <scope>NUCLEOTIDE SEQUENCE</scope>
</reference>
<keyword evidence="2" id="KW-0677">Repeat</keyword>
<evidence type="ECO:0000256" key="2">
    <source>
        <dbReference type="ARBA" id="ARBA00022737"/>
    </source>
</evidence>
<dbReference type="FunFam" id="3.30.160.60:FF:001958">
    <property type="entry name" value="Zinc finger protein, putative"/>
    <property type="match status" value="1"/>
</dbReference>